<dbReference type="InterPro" id="IPR045851">
    <property type="entry name" value="AMP-bd_C_sf"/>
</dbReference>
<evidence type="ECO:0000313" key="3">
    <source>
        <dbReference type="EMBL" id="RAG82245.1"/>
    </source>
</evidence>
<dbReference type="Gene3D" id="3.40.50.12780">
    <property type="entry name" value="N-terminal domain of ligase-like"/>
    <property type="match status" value="1"/>
</dbReference>
<dbReference type="Pfam" id="PF00501">
    <property type="entry name" value="AMP-binding"/>
    <property type="match status" value="1"/>
</dbReference>
<evidence type="ECO:0000313" key="4">
    <source>
        <dbReference type="Proteomes" id="UP000248889"/>
    </source>
</evidence>
<protein>
    <submittedName>
        <fullName evidence="3">AMP-dependent synthetase</fullName>
    </submittedName>
</protein>
<accession>A0A2X0JZ73</accession>
<dbReference type="SUPFAM" id="SSF56801">
    <property type="entry name" value="Acetyl-CoA synthetase-like"/>
    <property type="match status" value="1"/>
</dbReference>
<evidence type="ECO:0000259" key="1">
    <source>
        <dbReference type="Pfam" id="PF00501"/>
    </source>
</evidence>
<dbReference type="InterPro" id="IPR025110">
    <property type="entry name" value="AMP-bd_C"/>
</dbReference>
<evidence type="ECO:0000259" key="2">
    <source>
        <dbReference type="Pfam" id="PF13193"/>
    </source>
</evidence>
<proteinExistence type="predicted"/>
<dbReference type="InterPro" id="IPR020845">
    <property type="entry name" value="AMP-binding_CS"/>
</dbReference>
<dbReference type="PANTHER" id="PTHR43767">
    <property type="entry name" value="LONG-CHAIN-FATTY-ACID--COA LIGASE"/>
    <property type="match status" value="1"/>
</dbReference>
<dbReference type="AlphaFoldDB" id="A0A2X0JZ73"/>
<dbReference type="InterPro" id="IPR050237">
    <property type="entry name" value="ATP-dep_AMP-bd_enzyme"/>
</dbReference>
<feature type="domain" description="AMP-dependent synthetase/ligase" evidence="1">
    <location>
        <begin position="20"/>
        <end position="372"/>
    </location>
</feature>
<dbReference type="PROSITE" id="PS00455">
    <property type="entry name" value="AMP_BINDING"/>
    <property type="match status" value="1"/>
</dbReference>
<sequence length="524" mass="57093">MEAPGHYAARILDRLVGDPRPVVYWRDTVISTVDLRDAVLRVAAALRGLGAGQGTTVAVLTEVNSPWMLVVRYAVHLLGATVVYVSGANHGTTTHGLSTETRARMLGECGATVLVHDEPEREEAERVHAVLAEPVGLCGLGEPVSGEVTAAGEPVSAPLTEFILERPGHAMVIYTSGSTGRPKGVRKPFAAWNNVVMAESGEQPKNFLAVSAVSHTGGLLVDVAVASGGSVLLRSGFDPAAFLRDIELHRITDTLIGVPQFYELVNHPDVRRTDLTSLRRLLYVGCPASPELIKEAVQVFPGVLNHSYGTTETGRIAMLTAADHDVPELLATVGRPMPNLEVVILDPDTGRELPTGETGEVVVRSPLSMDGYVADPELTEKVLRDGWVHTRDYGSLDEHGYLRLFGRMNDMVKVHDTKVHPSEVEKVLVGHRGVVDAYVYPHRRANLVEELHAAVVLRADETPDFAALREHVAGHMTPTHAPTRFVRWQEFPVNSNGKVDRRSVRERSLNADERDGEAIVRDHR</sequence>
<dbReference type="InterPro" id="IPR000873">
    <property type="entry name" value="AMP-dep_synth/lig_dom"/>
</dbReference>
<dbReference type="Proteomes" id="UP000248889">
    <property type="component" value="Unassembled WGS sequence"/>
</dbReference>
<dbReference type="OrthoDB" id="9803968at2"/>
<dbReference type="CDD" id="cd04433">
    <property type="entry name" value="AFD_class_I"/>
    <property type="match status" value="1"/>
</dbReference>
<name>A0A2X0JZ73_9ACTN</name>
<dbReference type="GO" id="GO:0016878">
    <property type="term" value="F:acid-thiol ligase activity"/>
    <property type="evidence" value="ECO:0007669"/>
    <property type="project" value="UniProtKB-ARBA"/>
</dbReference>
<gene>
    <name evidence="3" type="ORF">DN069_28430</name>
</gene>
<reference evidence="3 4" key="1">
    <citation type="submission" date="2018-06" db="EMBL/GenBank/DDBJ databases">
        <title>Streptacidiphilus pinicola sp. nov., isolated from pine grove soil.</title>
        <authorList>
            <person name="Roh S.G."/>
            <person name="Park S."/>
            <person name="Kim M.-K."/>
            <person name="Yun B.-R."/>
            <person name="Park J."/>
            <person name="Kim M.J."/>
            <person name="Kim Y.S."/>
            <person name="Kim S.B."/>
        </authorList>
    </citation>
    <scope>NUCLEOTIDE SEQUENCE [LARGE SCALE GENOMIC DNA]</scope>
    <source>
        <strain evidence="3 4">MMS16-CNU450</strain>
    </source>
</reference>
<dbReference type="Gene3D" id="3.30.300.30">
    <property type="match status" value="1"/>
</dbReference>
<comment type="caution">
    <text evidence="3">The sequence shown here is derived from an EMBL/GenBank/DDBJ whole genome shotgun (WGS) entry which is preliminary data.</text>
</comment>
<dbReference type="PANTHER" id="PTHR43767:SF1">
    <property type="entry name" value="NONRIBOSOMAL PEPTIDE SYNTHASE PES1 (EUROFUNG)-RELATED"/>
    <property type="match status" value="1"/>
</dbReference>
<dbReference type="InterPro" id="IPR042099">
    <property type="entry name" value="ANL_N_sf"/>
</dbReference>
<organism evidence="3 4">
    <name type="scientific">Streptacidiphilus pinicola</name>
    <dbReference type="NCBI Taxonomy" id="2219663"/>
    <lineage>
        <taxon>Bacteria</taxon>
        <taxon>Bacillati</taxon>
        <taxon>Actinomycetota</taxon>
        <taxon>Actinomycetes</taxon>
        <taxon>Kitasatosporales</taxon>
        <taxon>Streptomycetaceae</taxon>
        <taxon>Streptacidiphilus</taxon>
    </lineage>
</organism>
<dbReference type="Pfam" id="PF13193">
    <property type="entry name" value="AMP-binding_C"/>
    <property type="match status" value="1"/>
</dbReference>
<feature type="domain" description="AMP-binding enzyme C-terminal" evidence="2">
    <location>
        <begin position="423"/>
        <end position="498"/>
    </location>
</feature>
<dbReference type="EMBL" id="QKYN01000118">
    <property type="protein sequence ID" value="RAG82245.1"/>
    <property type="molecule type" value="Genomic_DNA"/>
</dbReference>
<keyword evidence="4" id="KW-1185">Reference proteome</keyword>